<feature type="domain" description="Sialidase" evidence="6">
    <location>
        <begin position="202"/>
        <end position="520"/>
    </location>
</feature>
<feature type="domain" description="Sialidase N-terminal" evidence="7">
    <location>
        <begin position="20"/>
        <end position="169"/>
    </location>
</feature>
<dbReference type="InterPro" id="IPR029456">
    <property type="entry name" value="Sialidase_N"/>
</dbReference>
<dbReference type="InterPro" id="IPR011040">
    <property type="entry name" value="Sialidase"/>
</dbReference>
<dbReference type="GO" id="GO:0016020">
    <property type="term" value="C:membrane"/>
    <property type="evidence" value="ECO:0007669"/>
    <property type="project" value="TreeGrafter"/>
</dbReference>
<evidence type="ECO:0000256" key="5">
    <source>
        <dbReference type="SAM" id="SignalP"/>
    </source>
</evidence>
<name>A0A921K3N6_9BACT</name>
<dbReference type="GO" id="GO:0006689">
    <property type="term" value="P:ganglioside catabolic process"/>
    <property type="evidence" value="ECO:0007669"/>
    <property type="project" value="TreeGrafter"/>
</dbReference>
<evidence type="ECO:0000313" key="8">
    <source>
        <dbReference type="EMBL" id="HJF08575.1"/>
    </source>
</evidence>
<dbReference type="SUPFAM" id="SSF50939">
    <property type="entry name" value="Sialidases"/>
    <property type="match status" value="1"/>
</dbReference>
<dbReference type="Proteomes" id="UP000718012">
    <property type="component" value="Unassembled WGS sequence"/>
</dbReference>
<dbReference type="PRINTS" id="PR01803">
    <property type="entry name" value="TCSIALIDASE"/>
</dbReference>
<feature type="signal peptide" evidence="5">
    <location>
        <begin position="1"/>
        <end position="19"/>
    </location>
</feature>
<dbReference type="GO" id="GO:0009313">
    <property type="term" value="P:oligosaccharide catabolic process"/>
    <property type="evidence" value="ECO:0007669"/>
    <property type="project" value="TreeGrafter"/>
</dbReference>
<evidence type="ECO:0000256" key="2">
    <source>
        <dbReference type="ARBA" id="ARBA00009348"/>
    </source>
</evidence>
<keyword evidence="5" id="KW-0732">Signal</keyword>
<evidence type="ECO:0000256" key="4">
    <source>
        <dbReference type="ARBA" id="ARBA00022737"/>
    </source>
</evidence>
<comment type="similarity">
    <text evidence="2">Belongs to the glycosyl hydrolase 33 family.</text>
</comment>
<dbReference type="InterPro" id="IPR036278">
    <property type="entry name" value="Sialidase_sf"/>
</dbReference>
<dbReference type="Pfam" id="PF14873">
    <property type="entry name" value="BNR_assoc_N"/>
    <property type="match status" value="1"/>
</dbReference>
<reference evidence="8" key="1">
    <citation type="journal article" date="2021" name="PeerJ">
        <title>Extensive microbial diversity within the chicken gut microbiome revealed by metagenomics and culture.</title>
        <authorList>
            <person name="Gilroy R."/>
            <person name="Ravi A."/>
            <person name="Getino M."/>
            <person name="Pursley I."/>
            <person name="Horton D.L."/>
            <person name="Alikhan N.F."/>
            <person name="Baker D."/>
            <person name="Gharbi K."/>
            <person name="Hall N."/>
            <person name="Watson M."/>
            <person name="Adriaenssens E.M."/>
            <person name="Foster-Nyarko E."/>
            <person name="Jarju S."/>
            <person name="Secka A."/>
            <person name="Antonio M."/>
            <person name="Oren A."/>
            <person name="Chaudhuri R.R."/>
            <person name="La Ragione R."/>
            <person name="Hildebrand F."/>
            <person name="Pallen M.J."/>
        </authorList>
    </citation>
    <scope>NUCLEOTIDE SEQUENCE</scope>
    <source>
        <strain evidence="8">CHK165-8395</strain>
    </source>
</reference>
<proteinExistence type="inferred from homology"/>
<protein>
    <recommendedName>
        <fullName evidence="3">exo-alpha-sialidase</fullName>
        <ecNumber evidence="3">3.2.1.18</ecNumber>
    </recommendedName>
</protein>
<dbReference type="PANTHER" id="PTHR10628">
    <property type="entry name" value="SIALIDASE"/>
    <property type="match status" value="1"/>
</dbReference>
<reference evidence="8" key="2">
    <citation type="submission" date="2021-09" db="EMBL/GenBank/DDBJ databases">
        <authorList>
            <person name="Gilroy R."/>
        </authorList>
    </citation>
    <scope>NUCLEOTIDE SEQUENCE</scope>
    <source>
        <strain evidence="8">CHK165-8395</strain>
    </source>
</reference>
<dbReference type="EMBL" id="DYXD01000231">
    <property type="protein sequence ID" value="HJF08575.1"/>
    <property type="molecule type" value="Genomic_DNA"/>
</dbReference>
<dbReference type="Gene3D" id="2.120.10.10">
    <property type="match status" value="1"/>
</dbReference>
<comment type="caution">
    <text evidence="8">The sequence shown here is derived from an EMBL/GenBank/DDBJ whole genome shotgun (WGS) entry which is preliminary data.</text>
</comment>
<dbReference type="GO" id="GO:0005737">
    <property type="term" value="C:cytoplasm"/>
    <property type="evidence" value="ECO:0007669"/>
    <property type="project" value="TreeGrafter"/>
</dbReference>
<organism evidence="8 9">
    <name type="scientific">Phocaeicola coprocola</name>
    <dbReference type="NCBI Taxonomy" id="310298"/>
    <lineage>
        <taxon>Bacteria</taxon>
        <taxon>Pseudomonadati</taxon>
        <taxon>Bacteroidota</taxon>
        <taxon>Bacteroidia</taxon>
        <taxon>Bacteroidales</taxon>
        <taxon>Bacteroidaceae</taxon>
        <taxon>Phocaeicola</taxon>
    </lineage>
</organism>
<evidence type="ECO:0000259" key="7">
    <source>
        <dbReference type="Pfam" id="PF14873"/>
    </source>
</evidence>
<accession>A0A921K3N6</accession>
<feature type="chain" id="PRO_5036989823" description="exo-alpha-sialidase" evidence="5">
    <location>
        <begin position="20"/>
        <end position="539"/>
    </location>
</feature>
<evidence type="ECO:0000256" key="3">
    <source>
        <dbReference type="ARBA" id="ARBA00012733"/>
    </source>
</evidence>
<evidence type="ECO:0000313" key="9">
    <source>
        <dbReference type="Proteomes" id="UP000718012"/>
    </source>
</evidence>
<dbReference type="Pfam" id="PF13859">
    <property type="entry name" value="BNR_3"/>
    <property type="match status" value="1"/>
</dbReference>
<evidence type="ECO:0000256" key="1">
    <source>
        <dbReference type="ARBA" id="ARBA00000427"/>
    </source>
</evidence>
<dbReference type="CDD" id="cd15482">
    <property type="entry name" value="Sialidase_non-viral"/>
    <property type="match status" value="1"/>
</dbReference>
<dbReference type="EC" id="3.2.1.18" evidence="3"/>
<sequence>MKKLLSFLVVLSCVLGIKAADTVFIKNPQIPILIERHDNVLCYMRINAHEAKVLDNVSVTFGQDVPLEQIKSVKLYYGGTEAIQDRGKNRFAPVEYISAHAPGKTLSVNPSYAIKKSEIVPQKNSVLLTGNQNLYPGVNFFWVSIEMKPEASLLTKITAEVTGVTADGQSLPVKCVSAPNVIRRLGVGVRHAGDDGAAAFRIPGLVTTNKGTLLGVYDVRYNSSVDLQEHIDIGLSRSIDGGKTWKKMRLPLAFGEYGGLPAAQNGVGDPSILVDTKTNTIWIVAAWTHGMGNQRAWWSSQQGMDVNHTAQLVLVKSTDDGKTWSEPINITEQVKHPEWYFLLQGPGRGITMEDGTLVFPIQYIGKDRIPNAGIMYSKDRGETWTIHNHARTNTTEAQVAEVVPGTLMLNMRDNRGGSRAVYTTSDLGMTWKEHESSRTALPEPVCMASLISVKAADNVLGKDILIFSNPNTTNARKNITIKISLDGGNTWAHQLLLDEGENWGYSCLTMVDKETIGILYESSVAHMTFQCIKLKDIVQ</sequence>
<dbReference type="GO" id="GO:0004308">
    <property type="term" value="F:exo-alpha-sialidase activity"/>
    <property type="evidence" value="ECO:0007669"/>
    <property type="project" value="UniProtKB-EC"/>
</dbReference>
<dbReference type="AlphaFoldDB" id="A0A921K3N6"/>
<dbReference type="Gene3D" id="2.60.40.1290">
    <property type="match status" value="1"/>
</dbReference>
<dbReference type="InterPro" id="IPR026856">
    <property type="entry name" value="Sialidase_fam"/>
</dbReference>
<keyword evidence="4" id="KW-0677">Repeat</keyword>
<evidence type="ECO:0000259" key="6">
    <source>
        <dbReference type="Pfam" id="PF13859"/>
    </source>
</evidence>
<dbReference type="InterPro" id="IPR008377">
    <property type="entry name" value="Sialidase_trypan"/>
</dbReference>
<comment type="catalytic activity">
    <reaction evidence="1">
        <text>Hydrolysis of alpha-(2-&gt;3)-, alpha-(2-&gt;6)-, alpha-(2-&gt;8)- glycosidic linkages of terminal sialic acid residues in oligosaccharides, glycoproteins, glycolipids, colominic acid and synthetic substrates.</text>
        <dbReference type="EC" id="3.2.1.18"/>
    </reaction>
</comment>
<gene>
    <name evidence="8" type="ORF">K8U81_10390</name>
</gene>
<dbReference type="PANTHER" id="PTHR10628:SF30">
    <property type="entry name" value="EXO-ALPHA-SIALIDASE"/>
    <property type="match status" value="1"/>
</dbReference>